<reference evidence="5 6" key="1">
    <citation type="submission" date="2018-12" db="EMBL/GenBank/DDBJ databases">
        <title>The whole draft genome of Aquabacterium sp. SJQ9.</title>
        <authorList>
            <person name="Sun L."/>
            <person name="Gao X."/>
            <person name="Chen W."/>
            <person name="Huang K."/>
        </authorList>
    </citation>
    <scope>NUCLEOTIDE SEQUENCE [LARGE SCALE GENOMIC DNA]</scope>
    <source>
        <strain evidence="5 6">SJQ9</strain>
    </source>
</reference>
<gene>
    <name evidence="5" type="ORF">EIP75_08215</name>
</gene>
<feature type="compositionally biased region" description="Polar residues" evidence="3">
    <location>
        <begin position="1"/>
        <end position="15"/>
    </location>
</feature>
<dbReference type="EMBL" id="RSED01000005">
    <property type="protein sequence ID" value="RRS04945.1"/>
    <property type="molecule type" value="Genomic_DNA"/>
</dbReference>
<comment type="caution">
    <text evidence="5">The sequence shown here is derived from an EMBL/GenBank/DDBJ whole genome shotgun (WGS) entry which is preliminary data.</text>
</comment>
<dbReference type="InterPro" id="IPR050624">
    <property type="entry name" value="HTH-type_Tx_Regulator"/>
</dbReference>
<evidence type="ECO:0000256" key="3">
    <source>
        <dbReference type="SAM" id="MobiDB-lite"/>
    </source>
</evidence>
<feature type="DNA-binding region" description="H-T-H motif" evidence="2">
    <location>
        <begin position="60"/>
        <end position="79"/>
    </location>
</feature>
<dbReference type="PANTHER" id="PTHR43479:SF11">
    <property type="entry name" value="ACREF_ENVCD OPERON REPRESSOR-RELATED"/>
    <property type="match status" value="1"/>
</dbReference>
<dbReference type="PROSITE" id="PS50977">
    <property type="entry name" value="HTH_TETR_2"/>
    <property type="match status" value="1"/>
</dbReference>
<dbReference type="PANTHER" id="PTHR43479">
    <property type="entry name" value="ACREF/ENVCD OPERON REPRESSOR-RELATED"/>
    <property type="match status" value="1"/>
</dbReference>
<name>A0A3R8TUC4_9BURK</name>
<evidence type="ECO:0000256" key="2">
    <source>
        <dbReference type="PROSITE-ProRule" id="PRU00335"/>
    </source>
</evidence>
<feature type="region of interest" description="Disordered" evidence="3">
    <location>
        <begin position="1"/>
        <end position="36"/>
    </location>
</feature>
<dbReference type="GO" id="GO:0003677">
    <property type="term" value="F:DNA binding"/>
    <property type="evidence" value="ECO:0007669"/>
    <property type="project" value="UniProtKB-UniRule"/>
</dbReference>
<accession>A0A3R8TUC4</accession>
<evidence type="ECO:0000259" key="4">
    <source>
        <dbReference type="PROSITE" id="PS50977"/>
    </source>
</evidence>
<dbReference type="Pfam" id="PF00440">
    <property type="entry name" value="TetR_N"/>
    <property type="match status" value="1"/>
</dbReference>
<organism evidence="5 6">
    <name type="scientific">Aquabacterium soli</name>
    <dbReference type="NCBI Taxonomy" id="2493092"/>
    <lineage>
        <taxon>Bacteria</taxon>
        <taxon>Pseudomonadati</taxon>
        <taxon>Pseudomonadota</taxon>
        <taxon>Betaproteobacteria</taxon>
        <taxon>Burkholderiales</taxon>
        <taxon>Aquabacterium</taxon>
    </lineage>
</organism>
<dbReference type="SUPFAM" id="SSF46689">
    <property type="entry name" value="Homeodomain-like"/>
    <property type="match status" value="1"/>
</dbReference>
<dbReference type="Proteomes" id="UP000269265">
    <property type="component" value="Unassembled WGS sequence"/>
</dbReference>
<dbReference type="Gene3D" id="1.10.357.10">
    <property type="entry name" value="Tetracycline Repressor, domain 2"/>
    <property type="match status" value="1"/>
</dbReference>
<dbReference type="InterPro" id="IPR001647">
    <property type="entry name" value="HTH_TetR"/>
</dbReference>
<dbReference type="InterPro" id="IPR009057">
    <property type="entry name" value="Homeodomain-like_sf"/>
</dbReference>
<evidence type="ECO:0000256" key="1">
    <source>
        <dbReference type="ARBA" id="ARBA00023125"/>
    </source>
</evidence>
<keyword evidence="6" id="KW-1185">Reference proteome</keyword>
<keyword evidence="1 2" id="KW-0238">DNA-binding</keyword>
<evidence type="ECO:0000313" key="5">
    <source>
        <dbReference type="EMBL" id="RRS04945.1"/>
    </source>
</evidence>
<dbReference type="OrthoDB" id="9790413at2"/>
<proteinExistence type="predicted"/>
<sequence>MEISKNRVNPSNTPESGAPVAGGGRRYGGVDKDERQRQRRERLVAAALGVFGEQGYHVSTVRDVCRHAELTSRYFYESFEGMEALFEAVYLSVSRELMDKTMGVLQRTPLMPEQLAEAALRTFLEFIREDPRRARVMLIDAFTVGPGIQRISAESNSDFANLIGSFIEMLFPNLDKVGLNPNLISNGLVGSNIRLATMWVEEKCATPLEEMLRNMMAIFTASIEHARKLMSEADAKS</sequence>
<evidence type="ECO:0000313" key="6">
    <source>
        <dbReference type="Proteomes" id="UP000269265"/>
    </source>
</evidence>
<dbReference type="InterPro" id="IPR036271">
    <property type="entry name" value="Tet_transcr_reg_TetR-rel_C_sf"/>
</dbReference>
<protein>
    <submittedName>
        <fullName evidence="5">TetR/AcrR family transcriptional regulator</fullName>
    </submittedName>
</protein>
<dbReference type="AlphaFoldDB" id="A0A3R8TUC4"/>
<feature type="domain" description="HTH tetR-type" evidence="4">
    <location>
        <begin position="37"/>
        <end position="97"/>
    </location>
</feature>
<dbReference type="SUPFAM" id="SSF48498">
    <property type="entry name" value="Tetracyclin repressor-like, C-terminal domain"/>
    <property type="match status" value="1"/>
</dbReference>
<dbReference type="RefSeq" id="WP_125242763.1">
    <property type="nucleotide sequence ID" value="NZ_RSED01000005.1"/>
</dbReference>